<sequence>MLLYLVRHGETSLNGRGIIQGHLDPPLSPTGERQAQLLGGYLDTGQFAEVWTSDLRRAEQTARLAVGNHGLPVRVDGRLRARYMGSLQGLPWEDDIVYPPDVESDHMVAARMASWLKDVVVAHTPASSPLGSLTADSCHFTYPPHVIEDKVLAIVHEECLHSLMILLRASEGVDDFESSTSPSSPLSTTEVPDHLRLQGHLANTAITVLKVWWEEDEGRVVPRGRVETWGSTEHLGGAVT</sequence>
<dbReference type="SMART" id="SM00855">
    <property type="entry name" value="PGAM"/>
    <property type="match status" value="1"/>
</dbReference>
<dbReference type="Proteomes" id="UP001182556">
    <property type="component" value="Unassembled WGS sequence"/>
</dbReference>
<proteinExistence type="predicted"/>
<dbReference type="InterPro" id="IPR051695">
    <property type="entry name" value="Phosphoglycerate_Mutase"/>
</dbReference>
<feature type="binding site" evidence="2">
    <location>
        <position position="57"/>
    </location>
    <ligand>
        <name>substrate</name>
    </ligand>
</feature>
<dbReference type="GO" id="GO:0004331">
    <property type="term" value="F:fructose-2,6-bisphosphate 2-phosphatase activity"/>
    <property type="evidence" value="ECO:0007669"/>
    <property type="project" value="TreeGrafter"/>
</dbReference>
<dbReference type="EMBL" id="JAODAN010000002">
    <property type="protein sequence ID" value="KAK1926315.1"/>
    <property type="molecule type" value="Genomic_DNA"/>
</dbReference>
<evidence type="ECO:0000313" key="3">
    <source>
        <dbReference type="EMBL" id="KAK1926315.1"/>
    </source>
</evidence>
<dbReference type="Gene3D" id="3.40.50.1240">
    <property type="entry name" value="Phosphoglycerate mutase-like"/>
    <property type="match status" value="1"/>
</dbReference>
<dbReference type="InterPro" id="IPR001345">
    <property type="entry name" value="PG/BPGM_mutase_AS"/>
</dbReference>
<dbReference type="Pfam" id="PF00300">
    <property type="entry name" value="His_Phos_1"/>
    <property type="match status" value="1"/>
</dbReference>
<dbReference type="PANTHER" id="PTHR46517:SF1">
    <property type="entry name" value="FRUCTOSE-2,6-BISPHOSPHATASE TIGAR"/>
    <property type="match status" value="1"/>
</dbReference>
<name>A0AAD9L7P2_PAPLA</name>
<accession>A0AAD9L7P2</accession>
<reference evidence="3" key="1">
    <citation type="submission" date="2023-02" db="EMBL/GenBank/DDBJ databases">
        <title>Identification and recombinant expression of a fungal hydrolase from Papiliotrema laurentii that hydrolyzes apple cutin and clears colloidal polyester polyurethane.</title>
        <authorList>
            <consortium name="DOE Joint Genome Institute"/>
            <person name="Roman V.A."/>
            <person name="Bojanowski C."/>
            <person name="Crable B.R."/>
            <person name="Wagner D.N."/>
            <person name="Hung C.S."/>
            <person name="Nadeau L.J."/>
            <person name="Schratz L."/>
            <person name="Haridas S."/>
            <person name="Pangilinan J."/>
            <person name="Lipzen A."/>
            <person name="Na H."/>
            <person name="Yan M."/>
            <person name="Ng V."/>
            <person name="Grigoriev I.V."/>
            <person name="Spatafora J.W."/>
            <person name="Barlow D."/>
            <person name="Biffinger J."/>
            <person name="Kelley-Loughnane N."/>
            <person name="Varaljay V.A."/>
            <person name="Crookes-Goodson W.J."/>
        </authorList>
    </citation>
    <scope>NUCLEOTIDE SEQUENCE</scope>
    <source>
        <strain evidence="3">5307AH</strain>
    </source>
</reference>
<evidence type="ECO:0000256" key="2">
    <source>
        <dbReference type="PIRSR" id="PIRSR613078-2"/>
    </source>
</evidence>
<protein>
    <submittedName>
        <fullName evidence="3">Histidine phosphatase superfamily</fullName>
    </submittedName>
</protein>
<dbReference type="GO" id="GO:0043456">
    <property type="term" value="P:regulation of pentose-phosphate shunt"/>
    <property type="evidence" value="ECO:0007669"/>
    <property type="project" value="TreeGrafter"/>
</dbReference>
<dbReference type="PROSITE" id="PS00175">
    <property type="entry name" value="PG_MUTASE"/>
    <property type="match status" value="1"/>
</dbReference>
<dbReference type="SUPFAM" id="SSF53254">
    <property type="entry name" value="Phosphoglycerate mutase-like"/>
    <property type="match status" value="1"/>
</dbReference>
<dbReference type="InterPro" id="IPR013078">
    <property type="entry name" value="His_Pase_superF_clade-1"/>
</dbReference>
<dbReference type="GO" id="GO:0045820">
    <property type="term" value="P:negative regulation of glycolytic process"/>
    <property type="evidence" value="ECO:0007669"/>
    <property type="project" value="TreeGrafter"/>
</dbReference>
<dbReference type="InterPro" id="IPR029033">
    <property type="entry name" value="His_PPase_superfam"/>
</dbReference>
<gene>
    <name evidence="3" type="ORF">DB88DRAFT_538220</name>
</gene>
<dbReference type="GO" id="GO:0005829">
    <property type="term" value="C:cytosol"/>
    <property type="evidence" value="ECO:0007669"/>
    <property type="project" value="TreeGrafter"/>
</dbReference>
<organism evidence="3 4">
    <name type="scientific">Papiliotrema laurentii</name>
    <name type="common">Cryptococcus laurentii</name>
    <dbReference type="NCBI Taxonomy" id="5418"/>
    <lineage>
        <taxon>Eukaryota</taxon>
        <taxon>Fungi</taxon>
        <taxon>Dikarya</taxon>
        <taxon>Basidiomycota</taxon>
        <taxon>Agaricomycotina</taxon>
        <taxon>Tremellomycetes</taxon>
        <taxon>Tremellales</taxon>
        <taxon>Rhynchogastremaceae</taxon>
        <taxon>Papiliotrema</taxon>
    </lineage>
</organism>
<dbReference type="AlphaFoldDB" id="A0AAD9L7P2"/>
<keyword evidence="4" id="KW-1185">Reference proteome</keyword>
<comment type="caution">
    <text evidence="3">The sequence shown here is derived from an EMBL/GenBank/DDBJ whole genome shotgun (WGS) entry which is preliminary data.</text>
</comment>
<dbReference type="CDD" id="cd07067">
    <property type="entry name" value="HP_PGM_like"/>
    <property type="match status" value="1"/>
</dbReference>
<evidence type="ECO:0000313" key="4">
    <source>
        <dbReference type="Proteomes" id="UP001182556"/>
    </source>
</evidence>
<feature type="binding site" evidence="2">
    <location>
        <begin position="7"/>
        <end position="14"/>
    </location>
    <ligand>
        <name>substrate</name>
    </ligand>
</feature>
<evidence type="ECO:0000256" key="1">
    <source>
        <dbReference type="ARBA" id="ARBA00022801"/>
    </source>
</evidence>
<dbReference type="PANTHER" id="PTHR46517">
    <property type="entry name" value="FRUCTOSE-2,6-BISPHOSPHATASE TIGAR"/>
    <property type="match status" value="1"/>
</dbReference>
<keyword evidence="1" id="KW-0378">Hydrolase</keyword>